<evidence type="ECO:0000313" key="8">
    <source>
        <dbReference type="EMBL" id="VVC28295.1"/>
    </source>
</evidence>
<dbReference type="SUPFAM" id="SSF51430">
    <property type="entry name" value="NAD(P)-linked oxidoreductase"/>
    <property type="match status" value="1"/>
</dbReference>
<keyword evidence="9" id="KW-1185">Reference proteome</keyword>
<dbReference type="OrthoDB" id="416253at2759"/>
<keyword evidence="2" id="KW-0521">NADP</keyword>
<protein>
    <submittedName>
        <fullName evidence="8">NADP-dependent oxidoreductase domain,Aldo/keto reductase, conserved site,Aldo/keto reductase</fullName>
    </submittedName>
</protein>
<evidence type="ECO:0000256" key="3">
    <source>
        <dbReference type="ARBA" id="ARBA00023002"/>
    </source>
</evidence>
<dbReference type="EMBL" id="CABPRJ010000479">
    <property type="protein sequence ID" value="VVC28295.1"/>
    <property type="molecule type" value="Genomic_DNA"/>
</dbReference>
<dbReference type="PANTHER" id="PTHR11732">
    <property type="entry name" value="ALDO/KETO REDUCTASE"/>
    <property type="match status" value="1"/>
</dbReference>
<gene>
    <name evidence="8" type="ORF">CINCED_3A016026</name>
</gene>
<sequence length="321" mass="36497">MKYLNLSSGGHMPIVGYGTWNALDSDLENALNEALKCGYRHIDTATMYCNEHVIGKVLNEWITSGRVTRNELFVVTKLPPSSNRPEDVEECLAKSLQDLQLDYVDLYLIHIPFTMSGGKHKMDISNMVPDNSTDHLETWKVMEKQVDCGRAKAIGLSNFNAKQIQRVLDNCRIKPDNLQVENHLYLQQPELLKFCNENGIVVTSYSTLGTKSGRKLLGVRWRQELPEMLENEVVLKIAEKHNKTPGQVLLRFMVQRDIAVIPKSTNFQRISDNMQIFNFDLDKDDMETLKAQDADEGGRIILLTVFPGAADHPEYPFSKEV</sequence>
<evidence type="ECO:0000313" key="9">
    <source>
        <dbReference type="Proteomes" id="UP000325440"/>
    </source>
</evidence>
<feature type="active site" description="Proton donor" evidence="4">
    <location>
        <position position="48"/>
    </location>
</feature>
<evidence type="ECO:0000256" key="2">
    <source>
        <dbReference type="ARBA" id="ARBA00022857"/>
    </source>
</evidence>
<evidence type="ECO:0000256" key="6">
    <source>
        <dbReference type="PIRSR" id="PIRSR000097-3"/>
    </source>
</evidence>
<evidence type="ECO:0000259" key="7">
    <source>
        <dbReference type="Pfam" id="PF00248"/>
    </source>
</evidence>
<dbReference type="PRINTS" id="PR00069">
    <property type="entry name" value="ALDKETRDTASE"/>
</dbReference>
<feature type="binding site" evidence="5">
    <location>
        <position position="110"/>
    </location>
    <ligand>
        <name>substrate</name>
    </ligand>
</feature>
<feature type="site" description="Lowers pKa of active site Tyr" evidence="6">
    <location>
        <position position="77"/>
    </location>
</feature>
<feature type="domain" description="NADP-dependent oxidoreductase" evidence="7">
    <location>
        <begin position="16"/>
        <end position="291"/>
    </location>
</feature>
<name>A0A5E4M9U8_9HEMI</name>
<dbReference type="FunFam" id="3.20.20.100:FF:000006">
    <property type="entry name" value="Aldo-keto reductase family 1 member A1"/>
    <property type="match status" value="1"/>
</dbReference>
<dbReference type="Proteomes" id="UP000325440">
    <property type="component" value="Unassembled WGS sequence"/>
</dbReference>
<dbReference type="InterPro" id="IPR023210">
    <property type="entry name" value="NADP_OxRdtase_dom"/>
</dbReference>
<dbReference type="GO" id="GO:0016491">
    <property type="term" value="F:oxidoreductase activity"/>
    <property type="evidence" value="ECO:0007669"/>
    <property type="project" value="UniProtKB-KW"/>
</dbReference>
<comment type="similarity">
    <text evidence="1">Belongs to the aldo/keto reductase family.</text>
</comment>
<proteinExistence type="inferred from homology"/>
<keyword evidence="3" id="KW-0560">Oxidoreductase</keyword>
<evidence type="ECO:0000256" key="1">
    <source>
        <dbReference type="ARBA" id="ARBA00007905"/>
    </source>
</evidence>
<dbReference type="Gene3D" id="3.20.20.100">
    <property type="entry name" value="NADP-dependent oxidoreductase domain"/>
    <property type="match status" value="1"/>
</dbReference>
<dbReference type="PROSITE" id="PS00062">
    <property type="entry name" value="ALDOKETO_REDUCTASE_2"/>
    <property type="match status" value="1"/>
</dbReference>
<dbReference type="InterPro" id="IPR018170">
    <property type="entry name" value="Aldo/ket_reductase_CS"/>
</dbReference>
<dbReference type="InterPro" id="IPR020471">
    <property type="entry name" value="AKR"/>
</dbReference>
<accession>A0A5E4M9U8</accession>
<evidence type="ECO:0000256" key="4">
    <source>
        <dbReference type="PIRSR" id="PIRSR000097-1"/>
    </source>
</evidence>
<dbReference type="Pfam" id="PF00248">
    <property type="entry name" value="Aldo_ket_red"/>
    <property type="match status" value="1"/>
</dbReference>
<reference evidence="8 9" key="1">
    <citation type="submission" date="2019-08" db="EMBL/GenBank/DDBJ databases">
        <authorList>
            <person name="Alioto T."/>
            <person name="Alioto T."/>
            <person name="Gomez Garrido J."/>
        </authorList>
    </citation>
    <scope>NUCLEOTIDE SEQUENCE [LARGE SCALE GENOMIC DNA]</scope>
</reference>
<dbReference type="PIRSF" id="PIRSF000097">
    <property type="entry name" value="AKR"/>
    <property type="match status" value="1"/>
</dbReference>
<dbReference type="AlphaFoldDB" id="A0A5E4M9U8"/>
<dbReference type="InterPro" id="IPR036812">
    <property type="entry name" value="NAD(P)_OxRdtase_dom_sf"/>
</dbReference>
<organism evidence="8 9">
    <name type="scientific">Cinara cedri</name>
    <dbReference type="NCBI Taxonomy" id="506608"/>
    <lineage>
        <taxon>Eukaryota</taxon>
        <taxon>Metazoa</taxon>
        <taxon>Ecdysozoa</taxon>
        <taxon>Arthropoda</taxon>
        <taxon>Hexapoda</taxon>
        <taxon>Insecta</taxon>
        <taxon>Pterygota</taxon>
        <taxon>Neoptera</taxon>
        <taxon>Paraneoptera</taxon>
        <taxon>Hemiptera</taxon>
        <taxon>Sternorrhyncha</taxon>
        <taxon>Aphidomorpha</taxon>
        <taxon>Aphidoidea</taxon>
        <taxon>Aphididae</taxon>
        <taxon>Lachninae</taxon>
        <taxon>Cinara</taxon>
    </lineage>
</organism>
<dbReference type="PROSITE" id="PS00798">
    <property type="entry name" value="ALDOKETO_REDUCTASE_1"/>
    <property type="match status" value="1"/>
</dbReference>
<evidence type="ECO:0000256" key="5">
    <source>
        <dbReference type="PIRSR" id="PIRSR000097-2"/>
    </source>
</evidence>